<dbReference type="Proteomes" id="UP000077202">
    <property type="component" value="Unassembled WGS sequence"/>
</dbReference>
<evidence type="ECO:0000313" key="1">
    <source>
        <dbReference type="EMBL" id="BBN11210.1"/>
    </source>
</evidence>
<dbReference type="EMBL" id="LVLJ01000985">
    <property type="protein sequence ID" value="OAE31754.1"/>
    <property type="molecule type" value="Genomic_DNA"/>
</dbReference>
<dbReference type="EMBL" id="AP019870">
    <property type="protein sequence ID" value="BBN11210.1"/>
    <property type="molecule type" value="Genomic_DNA"/>
</dbReference>
<gene>
    <name evidence="2" type="ORF">AXG93_4874s1170</name>
    <name evidence="1" type="ORF">Mp_5g10010</name>
</gene>
<dbReference type="AlphaFoldDB" id="A0A176WFS1"/>
<keyword evidence="3" id="KW-1185">Reference proteome</keyword>
<evidence type="ECO:0000313" key="4">
    <source>
        <dbReference type="Proteomes" id="UP001162541"/>
    </source>
</evidence>
<accession>A0A176WFS1</accession>
<protein>
    <submittedName>
        <fullName evidence="2">Uncharacterized protein</fullName>
    </submittedName>
</protein>
<reference evidence="1" key="2">
    <citation type="journal article" date="2019" name="Curr. Biol.">
        <title>Chromatin organization in early land plants reveals an ancestral association between H3K27me3, transposons, and constitutive heterochromatin.</title>
        <authorList>
            <person name="Montgomery S.A."/>
            <person name="Tanizawa Y."/>
            <person name="Galik B."/>
            <person name="Wang N."/>
            <person name="Ito T."/>
            <person name="Mochizuki T."/>
            <person name="Akimcheva S."/>
            <person name="Bowman J."/>
            <person name="Cognat V."/>
            <person name="Drouard L."/>
            <person name="Ekker H."/>
            <person name="Houng S."/>
            <person name="Kohchi T."/>
            <person name="Lin S."/>
            <person name="Liu L.D."/>
            <person name="Nakamura Y."/>
            <person name="Valeeva L.R."/>
            <person name="Shakirov E.V."/>
            <person name="Shippen D.E."/>
            <person name="Wei W."/>
            <person name="Yagura M."/>
            <person name="Yamaoka S."/>
            <person name="Yamato K.T."/>
            <person name="Liu C."/>
            <person name="Berger F."/>
        </authorList>
    </citation>
    <scope>NUCLEOTIDE SEQUENCE [LARGE SCALE GENOMIC DNA]</scope>
    <source>
        <strain evidence="1">Tak-1</strain>
    </source>
</reference>
<dbReference type="PANTHER" id="PTHR37229">
    <property type="entry name" value="6,7-DIMETHYL-8-RIBITYLLUMAZINE SYNTHASE"/>
    <property type="match status" value="1"/>
</dbReference>
<proteinExistence type="predicted"/>
<evidence type="ECO:0000313" key="2">
    <source>
        <dbReference type="EMBL" id="OAE31754.1"/>
    </source>
</evidence>
<reference evidence="2 3" key="1">
    <citation type="submission" date="2016-03" db="EMBL/GenBank/DDBJ databases">
        <title>Mechanisms controlling the formation of the plant cell surface in tip-growing cells are functionally conserved among land plants.</title>
        <authorList>
            <person name="Honkanen S."/>
            <person name="Jones V.A."/>
            <person name="Morieri G."/>
            <person name="Champion C."/>
            <person name="Hetherington A.J."/>
            <person name="Kelly S."/>
            <person name="Saint-Marcoux D."/>
            <person name="Proust H."/>
            <person name="Prescott H."/>
            <person name="Dolan L."/>
        </authorList>
    </citation>
    <scope>NUCLEOTIDE SEQUENCE [LARGE SCALE GENOMIC DNA]</scope>
    <source>
        <strain evidence="3">cv. Tak-1 and cv. Tak-2</strain>
        <tissue evidence="2">Whole gametophyte</tissue>
    </source>
</reference>
<evidence type="ECO:0000313" key="3">
    <source>
        <dbReference type="Proteomes" id="UP000077202"/>
    </source>
</evidence>
<dbReference type="Proteomes" id="UP001162541">
    <property type="component" value="Chromosome 5"/>
</dbReference>
<organism evidence="2 3">
    <name type="scientific">Marchantia polymorpha subsp. ruderalis</name>
    <dbReference type="NCBI Taxonomy" id="1480154"/>
    <lineage>
        <taxon>Eukaryota</taxon>
        <taxon>Viridiplantae</taxon>
        <taxon>Streptophyta</taxon>
        <taxon>Embryophyta</taxon>
        <taxon>Marchantiophyta</taxon>
        <taxon>Marchantiopsida</taxon>
        <taxon>Marchantiidae</taxon>
        <taxon>Marchantiales</taxon>
        <taxon>Marchantiaceae</taxon>
        <taxon>Marchantia</taxon>
    </lineage>
</organism>
<name>A0A176WFS1_MARPO</name>
<reference evidence="4" key="3">
    <citation type="journal article" date="2020" name="Curr. Biol.">
        <title>Chromatin organization in early land plants reveals an ancestral association between H3K27me3, transposons, and constitutive heterochromatin.</title>
        <authorList>
            <person name="Montgomery S.A."/>
            <person name="Tanizawa Y."/>
            <person name="Galik B."/>
            <person name="Wang N."/>
            <person name="Ito T."/>
            <person name="Mochizuki T."/>
            <person name="Akimcheva S."/>
            <person name="Bowman J.L."/>
            <person name="Cognat V."/>
            <person name="Marechal-Drouard L."/>
            <person name="Ekker H."/>
            <person name="Hong S.F."/>
            <person name="Kohchi T."/>
            <person name="Lin S.S."/>
            <person name="Liu L.D."/>
            <person name="Nakamura Y."/>
            <person name="Valeeva L.R."/>
            <person name="Shakirov E.V."/>
            <person name="Shippen D.E."/>
            <person name="Wei W.L."/>
            <person name="Yagura M."/>
            <person name="Yamaoka S."/>
            <person name="Yamato K.T."/>
            <person name="Liu C."/>
            <person name="Berger F."/>
        </authorList>
    </citation>
    <scope>NUCLEOTIDE SEQUENCE [LARGE SCALE GENOMIC DNA]</scope>
    <source>
        <strain evidence="4">Tak-1</strain>
    </source>
</reference>
<dbReference type="PANTHER" id="PTHR37229:SF2">
    <property type="entry name" value="6,7-DIMETHYL-8-RIBITYLLUMAZINE SYNTHASE"/>
    <property type="match status" value="1"/>
</dbReference>
<sequence>MQCVVASPKLWLWPGAVAARVKSGGGSGCSRFGSKKLKDGSISSGLGFSGSGVLGGAAEIGELTIWKQDAVVGSAPSCKRATVHASLMVDPAVSLVRVLVFYVLLQTGIAGRGRASIQSSADDIFVEEHTAEDSGPFAWVQSLLSNNTEEKKNKELAKVRAKWHASTKGTLVRRYRVPTKTGGKKLLAAIMQLLSDDDTFRDVATHKGCQIRRENAHAESVCCHNVRALFDELPTPHLVVEITVFPAGPITAAHYEKADKIEKVLKTGVSI</sequence>